<reference evidence="3" key="1">
    <citation type="journal article" date="2019" name="Int. J. Syst. Evol. Microbiol.">
        <title>The Global Catalogue of Microorganisms (GCM) 10K type strain sequencing project: providing services to taxonomists for standard genome sequencing and annotation.</title>
        <authorList>
            <consortium name="The Broad Institute Genomics Platform"/>
            <consortium name="The Broad Institute Genome Sequencing Center for Infectious Disease"/>
            <person name="Wu L."/>
            <person name="Ma J."/>
        </authorList>
    </citation>
    <scope>NUCLEOTIDE SEQUENCE [LARGE SCALE GENOMIC DNA]</scope>
    <source>
        <strain evidence="3">JCM 31486</strain>
    </source>
</reference>
<keyword evidence="3" id="KW-1185">Reference proteome</keyword>
<name>A0ABW3MQN1_9PSEU</name>
<accession>A0ABW3MQN1</accession>
<gene>
    <name evidence="2" type="ORF">ACFQ1S_41140</name>
</gene>
<dbReference type="SMART" id="SM00824">
    <property type="entry name" value="PKS_TE"/>
    <property type="match status" value="1"/>
</dbReference>
<dbReference type="InterPro" id="IPR029058">
    <property type="entry name" value="AB_hydrolase_fold"/>
</dbReference>
<dbReference type="SUPFAM" id="SSF53474">
    <property type="entry name" value="alpha/beta-Hydrolases"/>
    <property type="match status" value="1"/>
</dbReference>
<evidence type="ECO:0000313" key="3">
    <source>
        <dbReference type="Proteomes" id="UP001597045"/>
    </source>
</evidence>
<organism evidence="2 3">
    <name type="scientific">Kibdelosporangium lantanae</name>
    <dbReference type="NCBI Taxonomy" id="1497396"/>
    <lineage>
        <taxon>Bacteria</taxon>
        <taxon>Bacillati</taxon>
        <taxon>Actinomycetota</taxon>
        <taxon>Actinomycetes</taxon>
        <taxon>Pseudonocardiales</taxon>
        <taxon>Pseudonocardiaceae</taxon>
        <taxon>Kibdelosporangium</taxon>
    </lineage>
</organism>
<comment type="caution">
    <text evidence="2">The sequence shown here is derived from an EMBL/GenBank/DDBJ whole genome shotgun (WGS) entry which is preliminary data.</text>
</comment>
<feature type="non-terminal residue" evidence="2">
    <location>
        <position position="1"/>
    </location>
</feature>
<evidence type="ECO:0000313" key="2">
    <source>
        <dbReference type="EMBL" id="MFD1051505.1"/>
    </source>
</evidence>
<protein>
    <recommendedName>
        <fullName evidence="1">Thioesterase TesA-like domain-containing protein</fullName>
    </recommendedName>
</protein>
<dbReference type="Proteomes" id="UP001597045">
    <property type="component" value="Unassembled WGS sequence"/>
</dbReference>
<evidence type="ECO:0000259" key="1">
    <source>
        <dbReference type="SMART" id="SM00824"/>
    </source>
</evidence>
<feature type="domain" description="Thioesterase TesA-like" evidence="1">
    <location>
        <begin position="1"/>
        <end position="138"/>
    </location>
</feature>
<proteinExistence type="predicted"/>
<sequence length="144" mass="15659">RSTGGWIAHAVARRFEDLGVVADAVVLLDSLVPNQLKEAQVTAAHQMLTDGNDVWLDDLRLIAMGAYLGMFSDWRPEPITAPTLLVRAGDSYAQPGQSGNLRTTWSLADTVLDVPGNHYTMLDAPHAESTAEAVDSWLTALRME</sequence>
<dbReference type="InterPro" id="IPR020802">
    <property type="entry name" value="TesA-like"/>
</dbReference>
<dbReference type="Gene3D" id="3.40.50.1820">
    <property type="entry name" value="alpha/beta hydrolase"/>
    <property type="match status" value="1"/>
</dbReference>
<dbReference type="EMBL" id="JBHTIS010003649">
    <property type="protein sequence ID" value="MFD1051505.1"/>
    <property type="molecule type" value="Genomic_DNA"/>
</dbReference>